<evidence type="ECO:0000256" key="2">
    <source>
        <dbReference type="ARBA" id="ARBA00022448"/>
    </source>
</evidence>
<dbReference type="AlphaFoldDB" id="A0A225D8E0"/>
<evidence type="ECO:0000256" key="1">
    <source>
        <dbReference type="ARBA" id="ARBA00004141"/>
    </source>
</evidence>
<dbReference type="Pfam" id="PF01061">
    <property type="entry name" value="ABC2_membrane"/>
    <property type="match status" value="1"/>
</dbReference>
<evidence type="ECO:0000256" key="3">
    <source>
        <dbReference type="ARBA" id="ARBA00022692"/>
    </source>
</evidence>
<reference evidence="12" key="1">
    <citation type="submission" date="2017-06" db="EMBL/GenBank/DDBJ databases">
        <title>Genome analysis of Fimbriiglobus ruber SP5, the first member of the order Planctomycetales with confirmed chitinolytic capability.</title>
        <authorList>
            <person name="Ravin N.V."/>
            <person name="Rakitin A.L."/>
            <person name="Ivanova A.A."/>
            <person name="Beletsky A.V."/>
            <person name="Kulichevskaya I.S."/>
            <person name="Mardanov A.V."/>
            <person name="Dedysh S.N."/>
        </authorList>
    </citation>
    <scope>NUCLEOTIDE SEQUENCE [LARGE SCALE GENOMIC DNA]</scope>
    <source>
        <strain evidence="12">SP5</strain>
    </source>
</reference>
<evidence type="ECO:0000256" key="4">
    <source>
        <dbReference type="ARBA" id="ARBA00022741"/>
    </source>
</evidence>
<dbReference type="InterPro" id="IPR003439">
    <property type="entry name" value="ABC_transporter-like_ATP-bd"/>
</dbReference>
<dbReference type="PANTHER" id="PTHR48041:SF139">
    <property type="entry name" value="PROTEIN SCARLET"/>
    <property type="match status" value="1"/>
</dbReference>
<evidence type="ECO:0000256" key="6">
    <source>
        <dbReference type="ARBA" id="ARBA00022989"/>
    </source>
</evidence>
<feature type="domain" description="FHA" evidence="9">
    <location>
        <begin position="113"/>
        <end position="163"/>
    </location>
</feature>
<dbReference type="Pfam" id="PF00498">
    <property type="entry name" value="FHA"/>
    <property type="match status" value="2"/>
</dbReference>
<dbReference type="InterPro" id="IPR050352">
    <property type="entry name" value="ABCG_transporters"/>
</dbReference>
<dbReference type="SMART" id="SM00382">
    <property type="entry name" value="AAA"/>
    <property type="match status" value="1"/>
</dbReference>
<dbReference type="Pfam" id="PF00005">
    <property type="entry name" value="ABC_tran"/>
    <property type="match status" value="1"/>
</dbReference>
<evidence type="ECO:0000256" key="5">
    <source>
        <dbReference type="ARBA" id="ARBA00022840"/>
    </source>
</evidence>
<dbReference type="GO" id="GO:0016020">
    <property type="term" value="C:membrane"/>
    <property type="evidence" value="ECO:0007669"/>
    <property type="project" value="UniProtKB-SubCell"/>
</dbReference>
<dbReference type="EMBL" id="NIDE01000014">
    <property type="protein sequence ID" value="OWK37821.1"/>
    <property type="molecule type" value="Genomic_DNA"/>
</dbReference>
<keyword evidence="6 8" id="KW-1133">Transmembrane helix</keyword>
<dbReference type="InterPro" id="IPR003593">
    <property type="entry name" value="AAA+_ATPase"/>
</dbReference>
<evidence type="ECO:0000256" key="7">
    <source>
        <dbReference type="ARBA" id="ARBA00023136"/>
    </source>
</evidence>
<dbReference type="InterPro" id="IPR027417">
    <property type="entry name" value="P-loop_NTPase"/>
</dbReference>
<dbReference type="PANTHER" id="PTHR48041">
    <property type="entry name" value="ABC TRANSPORTER G FAMILY MEMBER 28"/>
    <property type="match status" value="1"/>
</dbReference>
<comment type="subcellular location">
    <subcellularLocation>
        <location evidence="1">Membrane</location>
        <topology evidence="1">Multi-pass membrane protein</topology>
    </subcellularLocation>
</comment>
<name>A0A225D8E0_9BACT</name>
<evidence type="ECO:0000256" key="8">
    <source>
        <dbReference type="SAM" id="Phobius"/>
    </source>
</evidence>
<dbReference type="InterPro" id="IPR008984">
    <property type="entry name" value="SMAD_FHA_dom_sf"/>
</dbReference>
<dbReference type="InterPro" id="IPR000253">
    <property type="entry name" value="FHA_dom"/>
</dbReference>
<feature type="transmembrane region" description="Helical" evidence="8">
    <location>
        <begin position="518"/>
        <end position="538"/>
    </location>
</feature>
<feature type="transmembrane region" description="Helical" evidence="8">
    <location>
        <begin position="660"/>
        <end position="681"/>
    </location>
</feature>
<protein>
    <submittedName>
        <fullName evidence="11">ABC transporter ATP-binding protein</fullName>
    </submittedName>
</protein>
<keyword evidence="3 8" id="KW-0812">Transmembrane</keyword>
<sequence>MANLRCSRKHFQIVLERGRYFVEALAKGNPTFLDGREVVGRTPLAHGSLLRAGECDFRFLLAATAPPPVPATFPAAPAGQPVEQDESQTVSVSASQVTELLALGRNIRLAGSMLIGRDADAHIPLVHPQVSRRHAIIDRLADGRVVLRDLGSANGTFVNGARLTTRPVPLKPGDQINIGPYGLVFSGTELVSKNRVSNIELIADEVTRVVTDRQTGKKLKLLDGITLVFQPREFVCLLGPSGSGKSTLMTILSGRSAPDRGTVFVNGQDLHANFDALKKDLALVPQKDVLHDSLTLGQALRYTARLRLPPDTSRAEADVCIQEILNTVSLTHRHGTVIRELSGGQVKRACLANEILCKPNLLFLDEVTSGLDERTDSDMMDLFRQIAHDGKTVVCITHSLANVERACDLVVILTPGGKLAFVGSPAEAKTYFGIDRLGLVYDLLEDKDVRPPEYWQERFLDSPYYAKYVTGRLPRGRGADAAEVVQPRVGSAERVSLFLRQAAVLTRRYLAIWRSNKASLAAMIGQSLIVALLLIIVFGDLSNLKLVEKASRTVNLLFLLAISSFWFGCNNAAKEVVKERVIFTRERDFNLLSSSYFLSKLVVLCGFSFLQTFVLFGLTKTVCGPPGDGAGQIAVLLALAAAGTTLGLLISTLATSEEMAITLIPMAVIPQIILSGTIAPLSGFGKGLALSGITTYWGKRGLDALLPDDLARTARAANVAEDGSLALSLALIALHCFCFVAATLIIMTLRGLRTTLKLQKVKRTAHG</sequence>
<dbReference type="PROSITE" id="PS50893">
    <property type="entry name" value="ABC_TRANSPORTER_2"/>
    <property type="match status" value="1"/>
</dbReference>
<dbReference type="PROSITE" id="PS50006">
    <property type="entry name" value="FHA_DOMAIN"/>
    <property type="match status" value="1"/>
</dbReference>
<keyword evidence="4" id="KW-0547">Nucleotide-binding</keyword>
<dbReference type="Gene3D" id="3.40.50.300">
    <property type="entry name" value="P-loop containing nucleotide triphosphate hydrolases"/>
    <property type="match status" value="1"/>
</dbReference>
<dbReference type="Gene3D" id="2.60.200.20">
    <property type="match status" value="2"/>
</dbReference>
<dbReference type="CDD" id="cd00060">
    <property type="entry name" value="FHA"/>
    <property type="match status" value="2"/>
</dbReference>
<keyword evidence="12" id="KW-1185">Reference proteome</keyword>
<evidence type="ECO:0000313" key="12">
    <source>
        <dbReference type="Proteomes" id="UP000214646"/>
    </source>
</evidence>
<feature type="domain" description="ABC transporter" evidence="10">
    <location>
        <begin position="201"/>
        <end position="440"/>
    </location>
</feature>
<evidence type="ECO:0000313" key="11">
    <source>
        <dbReference type="EMBL" id="OWK37821.1"/>
    </source>
</evidence>
<accession>A0A225D8E0</accession>
<dbReference type="SUPFAM" id="SSF52540">
    <property type="entry name" value="P-loop containing nucleoside triphosphate hydrolases"/>
    <property type="match status" value="1"/>
</dbReference>
<keyword evidence="2" id="KW-0813">Transport</keyword>
<evidence type="ECO:0000259" key="9">
    <source>
        <dbReference type="PROSITE" id="PS50006"/>
    </source>
</evidence>
<keyword evidence="5 11" id="KW-0067">ATP-binding</keyword>
<feature type="transmembrane region" description="Helical" evidence="8">
    <location>
        <begin position="725"/>
        <end position="749"/>
    </location>
</feature>
<dbReference type="Proteomes" id="UP000214646">
    <property type="component" value="Unassembled WGS sequence"/>
</dbReference>
<dbReference type="SUPFAM" id="SSF49879">
    <property type="entry name" value="SMAD/FHA domain"/>
    <property type="match status" value="2"/>
</dbReference>
<feature type="transmembrane region" description="Helical" evidence="8">
    <location>
        <begin position="630"/>
        <end position="653"/>
    </location>
</feature>
<gene>
    <name evidence="11" type="ORF">FRUB_06941</name>
</gene>
<proteinExistence type="predicted"/>
<evidence type="ECO:0000259" key="10">
    <source>
        <dbReference type="PROSITE" id="PS50893"/>
    </source>
</evidence>
<comment type="caution">
    <text evidence="11">The sequence shown here is derived from an EMBL/GenBank/DDBJ whole genome shotgun (WGS) entry which is preliminary data.</text>
</comment>
<organism evidence="11 12">
    <name type="scientific">Fimbriiglobus ruber</name>
    <dbReference type="NCBI Taxonomy" id="1908690"/>
    <lineage>
        <taxon>Bacteria</taxon>
        <taxon>Pseudomonadati</taxon>
        <taxon>Planctomycetota</taxon>
        <taxon>Planctomycetia</taxon>
        <taxon>Gemmatales</taxon>
        <taxon>Gemmataceae</taxon>
        <taxon>Fimbriiglobus</taxon>
    </lineage>
</organism>
<dbReference type="GO" id="GO:0140359">
    <property type="term" value="F:ABC-type transporter activity"/>
    <property type="evidence" value="ECO:0007669"/>
    <property type="project" value="InterPro"/>
</dbReference>
<dbReference type="SMART" id="SM00240">
    <property type="entry name" value="FHA"/>
    <property type="match status" value="1"/>
</dbReference>
<dbReference type="InterPro" id="IPR013525">
    <property type="entry name" value="ABC2_TM"/>
</dbReference>
<dbReference type="GO" id="GO:0005524">
    <property type="term" value="F:ATP binding"/>
    <property type="evidence" value="ECO:0007669"/>
    <property type="project" value="UniProtKB-KW"/>
</dbReference>
<dbReference type="GO" id="GO:0016887">
    <property type="term" value="F:ATP hydrolysis activity"/>
    <property type="evidence" value="ECO:0007669"/>
    <property type="project" value="InterPro"/>
</dbReference>
<feature type="transmembrane region" description="Helical" evidence="8">
    <location>
        <begin position="550"/>
        <end position="568"/>
    </location>
</feature>
<feature type="transmembrane region" description="Helical" evidence="8">
    <location>
        <begin position="589"/>
        <end position="610"/>
    </location>
</feature>
<keyword evidence="7 8" id="KW-0472">Membrane</keyword>